<dbReference type="EMBL" id="WIGM01000282">
    <property type="protein sequence ID" value="KAF6830541.1"/>
    <property type="molecule type" value="Genomic_DNA"/>
</dbReference>
<proteinExistence type="predicted"/>
<protein>
    <submittedName>
        <fullName evidence="2">Uncharacterized protein</fullName>
    </submittedName>
</protein>
<comment type="caution">
    <text evidence="2">The sequence shown here is derived from an EMBL/GenBank/DDBJ whole genome shotgun (WGS) entry which is preliminary data.</text>
</comment>
<evidence type="ECO:0000313" key="3">
    <source>
        <dbReference type="Proteomes" id="UP000639643"/>
    </source>
</evidence>
<reference evidence="2" key="1">
    <citation type="journal article" date="2020" name="Phytopathology">
        <title>Genome Sequence Resources of Colletotrichum truncatum, C. plurivorum, C. musicola, and C. sojae: Four Species Pathogenic to Soybean (Glycine max).</title>
        <authorList>
            <person name="Rogerio F."/>
            <person name="Boufleur T.R."/>
            <person name="Ciampi-Guillardi M."/>
            <person name="Sukno S.A."/>
            <person name="Thon M.R."/>
            <person name="Massola Junior N.S."/>
            <person name="Baroncelli R."/>
        </authorList>
    </citation>
    <scope>NUCLEOTIDE SEQUENCE</scope>
    <source>
        <strain evidence="2">LFN0074</strain>
    </source>
</reference>
<organism evidence="2 3">
    <name type="scientific">Colletotrichum musicola</name>
    <dbReference type="NCBI Taxonomy" id="2175873"/>
    <lineage>
        <taxon>Eukaryota</taxon>
        <taxon>Fungi</taxon>
        <taxon>Dikarya</taxon>
        <taxon>Ascomycota</taxon>
        <taxon>Pezizomycotina</taxon>
        <taxon>Sordariomycetes</taxon>
        <taxon>Hypocreomycetidae</taxon>
        <taxon>Glomerellales</taxon>
        <taxon>Glomerellaceae</taxon>
        <taxon>Colletotrichum</taxon>
        <taxon>Colletotrichum orchidearum species complex</taxon>
    </lineage>
</organism>
<sequence length="240" mass="26179">MPLWASEFSSIVLVNRQSALARSSLAVAASVLSLLSLALPCRRAFVPGWWATQRRGVEAMEELTDMELIGGCAEQSAESRWELPRTAAATRKRGRSGYGMTIFAVAKVNPVSRVRFQLTDNVPLSAPGSRRLRSQGTPSQERETSRCTAPGMNRARRPTLSLSGGGAEGKAMPASRIFVLFVSTTSHGSRPIILPLRGDARLRPTPTQAEKQNSRLNCYLLQDRSSASHYRPIAAAPQLY</sequence>
<dbReference type="Proteomes" id="UP000639643">
    <property type="component" value="Unassembled WGS sequence"/>
</dbReference>
<name>A0A8H6KGA7_9PEZI</name>
<evidence type="ECO:0000313" key="2">
    <source>
        <dbReference type="EMBL" id="KAF6830541.1"/>
    </source>
</evidence>
<keyword evidence="3" id="KW-1185">Reference proteome</keyword>
<dbReference type="AlphaFoldDB" id="A0A8H6KGA7"/>
<feature type="region of interest" description="Disordered" evidence="1">
    <location>
        <begin position="125"/>
        <end position="168"/>
    </location>
</feature>
<accession>A0A8H6KGA7</accession>
<gene>
    <name evidence="2" type="ORF">CMUS01_07701</name>
</gene>
<evidence type="ECO:0000256" key="1">
    <source>
        <dbReference type="SAM" id="MobiDB-lite"/>
    </source>
</evidence>